<evidence type="ECO:0000313" key="2">
    <source>
        <dbReference type="Proteomes" id="UP000799536"/>
    </source>
</evidence>
<comment type="caution">
    <text evidence="1">The sequence shown here is derived from an EMBL/GenBank/DDBJ whole genome shotgun (WGS) entry which is preliminary data.</text>
</comment>
<name>A0A9P4MQM4_9PLEO</name>
<keyword evidence="2" id="KW-1185">Reference proteome</keyword>
<dbReference type="Proteomes" id="UP000799536">
    <property type="component" value="Unassembled WGS sequence"/>
</dbReference>
<proteinExistence type="predicted"/>
<accession>A0A9P4MQM4</accession>
<feature type="non-terminal residue" evidence="1">
    <location>
        <position position="1"/>
    </location>
</feature>
<gene>
    <name evidence="1" type="ORF">GQ43DRAFT_440127</name>
</gene>
<sequence>MRTQRAIVLAVSIFGLEEDIHSLIFQYNTISKDYALRHHVMTGVCRARSYTCTQLAVI</sequence>
<protein>
    <submittedName>
        <fullName evidence="1">Uncharacterized protein</fullName>
    </submittedName>
</protein>
<organism evidence="1 2">
    <name type="scientific">Delitschia confertaspora ATCC 74209</name>
    <dbReference type="NCBI Taxonomy" id="1513339"/>
    <lineage>
        <taxon>Eukaryota</taxon>
        <taxon>Fungi</taxon>
        <taxon>Dikarya</taxon>
        <taxon>Ascomycota</taxon>
        <taxon>Pezizomycotina</taxon>
        <taxon>Dothideomycetes</taxon>
        <taxon>Pleosporomycetidae</taxon>
        <taxon>Pleosporales</taxon>
        <taxon>Delitschiaceae</taxon>
        <taxon>Delitschia</taxon>
    </lineage>
</organism>
<dbReference type="EMBL" id="ML993954">
    <property type="protein sequence ID" value="KAF2201969.1"/>
    <property type="molecule type" value="Genomic_DNA"/>
</dbReference>
<reference evidence="1" key="1">
    <citation type="journal article" date="2020" name="Stud. Mycol.">
        <title>101 Dothideomycetes genomes: a test case for predicting lifestyles and emergence of pathogens.</title>
        <authorList>
            <person name="Haridas S."/>
            <person name="Albert R."/>
            <person name="Binder M."/>
            <person name="Bloem J."/>
            <person name="Labutti K."/>
            <person name="Salamov A."/>
            <person name="Andreopoulos B."/>
            <person name="Baker S."/>
            <person name="Barry K."/>
            <person name="Bills G."/>
            <person name="Bluhm B."/>
            <person name="Cannon C."/>
            <person name="Castanera R."/>
            <person name="Culley D."/>
            <person name="Daum C."/>
            <person name="Ezra D."/>
            <person name="Gonzalez J."/>
            <person name="Henrissat B."/>
            <person name="Kuo A."/>
            <person name="Liang C."/>
            <person name="Lipzen A."/>
            <person name="Lutzoni F."/>
            <person name="Magnuson J."/>
            <person name="Mondo S."/>
            <person name="Nolan M."/>
            <person name="Ohm R."/>
            <person name="Pangilinan J."/>
            <person name="Park H.-J."/>
            <person name="Ramirez L."/>
            <person name="Alfaro M."/>
            <person name="Sun H."/>
            <person name="Tritt A."/>
            <person name="Yoshinaga Y."/>
            <person name="Zwiers L.-H."/>
            <person name="Turgeon B."/>
            <person name="Goodwin S."/>
            <person name="Spatafora J."/>
            <person name="Crous P."/>
            <person name="Grigoriev I."/>
        </authorList>
    </citation>
    <scope>NUCLEOTIDE SEQUENCE</scope>
    <source>
        <strain evidence="1">ATCC 74209</strain>
    </source>
</reference>
<evidence type="ECO:0000313" key="1">
    <source>
        <dbReference type="EMBL" id="KAF2201969.1"/>
    </source>
</evidence>
<dbReference type="AlphaFoldDB" id="A0A9P4MQM4"/>